<evidence type="ECO:0000256" key="3">
    <source>
        <dbReference type="PROSITE-ProRule" id="PRU00339"/>
    </source>
</evidence>
<accession>A0A9W6SND9</accession>
<dbReference type="SUPFAM" id="SSF48452">
    <property type="entry name" value="TPR-like"/>
    <property type="match status" value="3"/>
</dbReference>
<feature type="repeat" description="TPR" evidence="3">
    <location>
        <begin position="446"/>
        <end position="479"/>
    </location>
</feature>
<dbReference type="InterPro" id="IPR019734">
    <property type="entry name" value="TPR_rpt"/>
</dbReference>
<proteinExistence type="predicted"/>
<dbReference type="Proteomes" id="UP001165079">
    <property type="component" value="Unassembled WGS sequence"/>
</dbReference>
<evidence type="ECO:0008006" key="6">
    <source>
        <dbReference type="Google" id="ProtNLM"/>
    </source>
</evidence>
<name>A0A9W6SND9_9ACTN</name>
<dbReference type="EMBL" id="BSTX01000002">
    <property type="protein sequence ID" value="GLZ79153.1"/>
    <property type="molecule type" value="Genomic_DNA"/>
</dbReference>
<keyword evidence="1" id="KW-0677">Repeat</keyword>
<dbReference type="PROSITE" id="PS50005">
    <property type="entry name" value="TPR"/>
    <property type="match status" value="3"/>
</dbReference>
<dbReference type="PANTHER" id="PTHR44858:SF1">
    <property type="entry name" value="UDP-N-ACETYLGLUCOSAMINE--PEPTIDE N-ACETYLGLUCOSAMINYLTRANSFERASE SPINDLY-RELATED"/>
    <property type="match status" value="1"/>
</dbReference>
<comment type="caution">
    <text evidence="4">The sequence shown here is derived from an EMBL/GenBank/DDBJ whole genome shotgun (WGS) entry which is preliminary data.</text>
</comment>
<dbReference type="SMART" id="SM00028">
    <property type="entry name" value="TPR"/>
    <property type="match status" value="8"/>
</dbReference>
<dbReference type="Pfam" id="PF13432">
    <property type="entry name" value="TPR_16"/>
    <property type="match status" value="1"/>
</dbReference>
<dbReference type="RefSeq" id="WP_285664278.1">
    <property type="nucleotide sequence ID" value="NZ_BSTX01000002.1"/>
</dbReference>
<dbReference type="AlphaFoldDB" id="A0A9W6SND9"/>
<feature type="repeat" description="TPR" evidence="3">
    <location>
        <begin position="480"/>
        <end position="513"/>
    </location>
</feature>
<evidence type="ECO:0000256" key="2">
    <source>
        <dbReference type="ARBA" id="ARBA00022803"/>
    </source>
</evidence>
<organism evidence="4 5">
    <name type="scientific">Actinorhabdospora filicis</name>
    <dbReference type="NCBI Taxonomy" id="1785913"/>
    <lineage>
        <taxon>Bacteria</taxon>
        <taxon>Bacillati</taxon>
        <taxon>Actinomycetota</taxon>
        <taxon>Actinomycetes</taxon>
        <taxon>Micromonosporales</taxon>
        <taxon>Micromonosporaceae</taxon>
        <taxon>Actinorhabdospora</taxon>
    </lineage>
</organism>
<dbReference type="InterPro" id="IPR011990">
    <property type="entry name" value="TPR-like_helical_dom_sf"/>
</dbReference>
<keyword evidence="2 3" id="KW-0802">TPR repeat</keyword>
<evidence type="ECO:0000313" key="4">
    <source>
        <dbReference type="EMBL" id="GLZ79153.1"/>
    </source>
</evidence>
<evidence type="ECO:0000313" key="5">
    <source>
        <dbReference type="Proteomes" id="UP001165079"/>
    </source>
</evidence>
<keyword evidence="5" id="KW-1185">Reference proteome</keyword>
<dbReference type="Gene3D" id="1.25.40.10">
    <property type="entry name" value="Tetratricopeptide repeat domain"/>
    <property type="match status" value="3"/>
</dbReference>
<feature type="repeat" description="TPR" evidence="3">
    <location>
        <begin position="514"/>
        <end position="547"/>
    </location>
</feature>
<dbReference type="Pfam" id="PF14559">
    <property type="entry name" value="TPR_19"/>
    <property type="match status" value="2"/>
</dbReference>
<protein>
    <recommendedName>
        <fullName evidence="6">Tetratricopeptide repeat protein</fullName>
    </recommendedName>
</protein>
<reference evidence="4" key="1">
    <citation type="submission" date="2023-03" db="EMBL/GenBank/DDBJ databases">
        <title>Actinorhabdospora filicis NBRC 111898.</title>
        <authorList>
            <person name="Ichikawa N."/>
            <person name="Sato H."/>
            <person name="Tonouchi N."/>
        </authorList>
    </citation>
    <scope>NUCLEOTIDE SEQUENCE</scope>
    <source>
        <strain evidence="4">NBRC 111898</strain>
    </source>
</reference>
<gene>
    <name evidence="4" type="ORF">Afil01_39600</name>
</gene>
<dbReference type="InterPro" id="IPR050498">
    <property type="entry name" value="Ycf3"/>
</dbReference>
<dbReference type="PANTHER" id="PTHR44858">
    <property type="entry name" value="TETRATRICOPEPTIDE REPEAT PROTEIN 6"/>
    <property type="match status" value="1"/>
</dbReference>
<sequence length="696" mass="74763">MSGQTLSGQASLGQTPAGHRWFRLDGRDTVPDLGAAAPLTAPLSAHSRLRGPYTFGGSLARAFVPDALRIVPDLVRLHETAVLSMAPELRETVGATKDTLTSLAVPAERTRFYSRLRTLRLAHALTELVRDSVKAGGESRTLIIRDAEAADPTDAELIAVLLRRVDPELLTIGVCTAAGADLPDVLAEALAAHATAEDVPAGEPGPLPADPAAAYVAAEGLTGDDRLHAAYAALDDDARAALHAARLAELTAADEQSLRLGAVPWHAEHTGHDEAVAALRHALDYCIDMGYYDATVDFGRRGRVFVNADNDMENWWAFTTKMTTSLAALARPEEAEALYDDARATTISVAIHQQAAYATAMLYTRHHEPEDRDHRKAKAWINQAIAFASQLPDPAERAFGSAFYRNGLALIELHLGEPQKALDLVDEGLRILDGTLSQDEHKLHRSVLRYNRAQVLAGLGRVEEALQDYSEVIEVDPNYPEYHFDRAALLRRLGREEEALHDYDEAIRLSPPFPEAYFNRAVVRAALGDVDGALRDLGETIALEPENVDARVNRAELLLESGRVDEAGGDVAAGLALDAERAELHVLRGHLAAETDAGAALAAYDRALEINADLLGALTARAELRYAAGDLPAALSDLDTAAAAHPDDPAVLFNRAVVLIDLGRPGDARADLEKAAEAAPDDEDVAGKLAELREAA</sequence>
<evidence type="ECO:0000256" key="1">
    <source>
        <dbReference type="ARBA" id="ARBA00022737"/>
    </source>
</evidence>